<evidence type="ECO:0000313" key="3">
    <source>
        <dbReference type="Proteomes" id="UP000800097"/>
    </source>
</evidence>
<dbReference type="RefSeq" id="XP_033652460.1">
    <property type="nucleotide sequence ID" value="XM_033803221.1"/>
</dbReference>
<dbReference type="Proteomes" id="UP000800097">
    <property type="component" value="Unassembled WGS sequence"/>
</dbReference>
<gene>
    <name evidence="2" type="ORF">EI97DRAFT_93841</name>
</gene>
<keyword evidence="3" id="KW-1185">Reference proteome</keyword>
<feature type="chain" id="PRO_5025410408" evidence="1">
    <location>
        <begin position="20"/>
        <end position="120"/>
    </location>
</feature>
<keyword evidence="1" id="KW-0732">Signal</keyword>
<protein>
    <submittedName>
        <fullName evidence="2">Uncharacterized protein</fullName>
    </submittedName>
</protein>
<dbReference type="EMBL" id="ML986500">
    <property type="protein sequence ID" value="KAF2274921.1"/>
    <property type="molecule type" value="Genomic_DNA"/>
</dbReference>
<evidence type="ECO:0000313" key="2">
    <source>
        <dbReference type="EMBL" id="KAF2274921.1"/>
    </source>
</evidence>
<dbReference type="AlphaFoldDB" id="A0A6A6JED0"/>
<dbReference type="OrthoDB" id="3664114at2759"/>
<organism evidence="2 3">
    <name type="scientific">Westerdykella ornata</name>
    <dbReference type="NCBI Taxonomy" id="318751"/>
    <lineage>
        <taxon>Eukaryota</taxon>
        <taxon>Fungi</taxon>
        <taxon>Dikarya</taxon>
        <taxon>Ascomycota</taxon>
        <taxon>Pezizomycotina</taxon>
        <taxon>Dothideomycetes</taxon>
        <taxon>Pleosporomycetidae</taxon>
        <taxon>Pleosporales</taxon>
        <taxon>Sporormiaceae</taxon>
        <taxon>Westerdykella</taxon>
    </lineage>
</organism>
<dbReference type="GeneID" id="54556396"/>
<evidence type="ECO:0000256" key="1">
    <source>
        <dbReference type="SAM" id="SignalP"/>
    </source>
</evidence>
<proteinExistence type="predicted"/>
<accession>A0A6A6JED0</accession>
<sequence>MQPTTFFSLLLASSAAVLAAPNAGLTERQAGTVTVLFHSDGGCQSPVVEDTVFSQGSGNNCVNTGIAIPHESAEFVNSSTTCRLKVYNSANCNEGGNWQWVEAGQTGCRFINVQSARFFC</sequence>
<feature type="signal peptide" evidence="1">
    <location>
        <begin position="1"/>
        <end position="19"/>
    </location>
</feature>
<reference evidence="2" key="1">
    <citation type="journal article" date="2020" name="Stud. Mycol.">
        <title>101 Dothideomycetes genomes: a test case for predicting lifestyles and emergence of pathogens.</title>
        <authorList>
            <person name="Haridas S."/>
            <person name="Albert R."/>
            <person name="Binder M."/>
            <person name="Bloem J."/>
            <person name="Labutti K."/>
            <person name="Salamov A."/>
            <person name="Andreopoulos B."/>
            <person name="Baker S."/>
            <person name="Barry K."/>
            <person name="Bills G."/>
            <person name="Bluhm B."/>
            <person name="Cannon C."/>
            <person name="Castanera R."/>
            <person name="Culley D."/>
            <person name="Daum C."/>
            <person name="Ezra D."/>
            <person name="Gonzalez J."/>
            <person name="Henrissat B."/>
            <person name="Kuo A."/>
            <person name="Liang C."/>
            <person name="Lipzen A."/>
            <person name="Lutzoni F."/>
            <person name="Magnuson J."/>
            <person name="Mondo S."/>
            <person name="Nolan M."/>
            <person name="Ohm R."/>
            <person name="Pangilinan J."/>
            <person name="Park H.-J."/>
            <person name="Ramirez L."/>
            <person name="Alfaro M."/>
            <person name="Sun H."/>
            <person name="Tritt A."/>
            <person name="Yoshinaga Y."/>
            <person name="Zwiers L.-H."/>
            <person name="Turgeon B."/>
            <person name="Goodwin S."/>
            <person name="Spatafora J."/>
            <person name="Crous P."/>
            <person name="Grigoriev I."/>
        </authorList>
    </citation>
    <scope>NUCLEOTIDE SEQUENCE</scope>
    <source>
        <strain evidence="2">CBS 379.55</strain>
    </source>
</reference>
<name>A0A6A6JED0_WESOR</name>